<dbReference type="PROSITE" id="PS50977">
    <property type="entry name" value="HTH_TETR_2"/>
    <property type="match status" value="1"/>
</dbReference>
<keyword evidence="7" id="KW-1185">Reference proteome</keyword>
<dbReference type="OrthoDB" id="113732at2"/>
<gene>
    <name evidence="6" type="ORF">C5L30_000501</name>
</gene>
<dbReference type="FunFam" id="1.10.10.60:FF:000141">
    <property type="entry name" value="TetR family transcriptional regulator"/>
    <property type="match status" value="1"/>
</dbReference>
<comment type="caution">
    <text evidence="6">The sequence shown here is derived from an EMBL/GenBank/DDBJ whole genome shotgun (WGS) entry which is preliminary data.</text>
</comment>
<name>A0A4R5NGC4_9LACO</name>
<dbReference type="PRINTS" id="PR00455">
    <property type="entry name" value="HTHTETR"/>
</dbReference>
<dbReference type="RefSeq" id="WP_010018246.1">
    <property type="nucleotide sequence ID" value="NZ_CAJJMR010000029.1"/>
</dbReference>
<organism evidence="6 7">
    <name type="scientific">Companilactobacillus farciminis</name>
    <dbReference type="NCBI Taxonomy" id="1612"/>
    <lineage>
        <taxon>Bacteria</taxon>
        <taxon>Bacillati</taxon>
        <taxon>Bacillota</taxon>
        <taxon>Bacilli</taxon>
        <taxon>Lactobacillales</taxon>
        <taxon>Lactobacillaceae</taxon>
        <taxon>Companilactobacillus</taxon>
    </lineage>
</organism>
<dbReference type="Pfam" id="PF00440">
    <property type="entry name" value="TetR_N"/>
    <property type="match status" value="1"/>
</dbReference>
<dbReference type="GO" id="GO:0003677">
    <property type="term" value="F:DNA binding"/>
    <property type="evidence" value="ECO:0007669"/>
    <property type="project" value="UniProtKB-UniRule"/>
</dbReference>
<dbReference type="PANTHER" id="PTHR43479:SF21">
    <property type="entry name" value="TRANSCRIPTIONAL REGULATOR, TETR FAMILY"/>
    <property type="match status" value="1"/>
</dbReference>
<evidence type="ECO:0000259" key="5">
    <source>
        <dbReference type="PROSITE" id="PS50977"/>
    </source>
</evidence>
<dbReference type="InterPro" id="IPR009057">
    <property type="entry name" value="Homeodomain-like_sf"/>
</dbReference>
<dbReference type="AlphaFoldDB" id="A0A4R5NGC4"/>
<dbReference type="Gene3D" id="1.10.357.10">
    <property type="entry name" value="Tetracycline Repressor, domain 2"/>
    <property type="match status" value="1"/>
</dbReference>
<dbReference type="InterPro" id="IPR001647">
    <property type="entry name" value="HTH_TetR"/>
</dbReference>
<dbReference type="EMBL" id="PUFN01000009">
    <property type="protein sequence ID" value="TDG73562.1"/>
    <property type="molecule type" value="Genomic_DNA"/>
</dbReference>
<feature type="domain" description="HTH tetR-type" evidence="5">
    <location>
        <begin position="9"/>
        <end position="69"/>
    </location>
</feature>
<keyword evidence="1" id="KW-0805">Transcription regulation</keyword>
<dbReference type="InterPro" id="IPR050624">
    <property type="entry name" value="HTH-type_Tx_Regulator"/>
</dbReference>
<keyword evidence="2 4" id="KW-0238">DNA-binding</keyword>
<accession>A0A4R5NGC4</accession>
<evidence type="ECO:0000313" key="6">
    <source>
        <dbReference type="EMBL" id="TDG73562.1"/>
    </source>
</evidence>
<dbReference type="STRING" id="1612.ABB44_02910"/>
<sequence length="197" mass="22560">MTNNLKRKKDKRQTILNAATKVFLEKGYKKTSIANIAKEAQSSQVTLYKYFPSKVALGREVIIKLIVDGYSEYDKLLDDDSLSFVEKMKTMMNSGSSLADDINDDFAMFLQREFSSQNGDNSVVKVYNQYKRNFWFKLLDQGRQEGILSDEVTNEGAMIFLDLFVNYSMNAGENAVVALKNHEKDIIHLFFYGIIGR</sequence>
<evidence type="ECO:0000256" key="1">
    <source>
        <dbReference type="ARBA" id="ARBA00023015"/>
    </source>
</evidence>
<evidence type="ECO:0000313" key="7">
    <source>
        <dbReference type="Proteomes" id="UP000295257"/>
    </source>
</evidence>
<evidence type="ECO:0000256" key="4">
    <source>
        <dbReference type="PROSITE-ProRule" id="PRU00335"/>
    </source>
</evidence>
<keyword evidence="3" id="KW-0804">Transcription</keyword>
<dbReference type="Proteomes" id="UP000295257">
    <property type="component" value="Unassembled WGS sequence"/>
</dbReference>
<dbReference type="PANTHER" id="PTHR43479">
    <property type="entry name" value="ACREF/ENVCD OPERON REPRESSOR-RELATED"/>
    <property type="match status" value="1"/>
</dbReference>
<protein>
    <recommendedName>
        <fullName evidence="5">HTH tetR-type domain-containing protein</fullName>
    </recommendedName>
</protein>
<evidence type="ECO:0000256" key="2">
    <source>
        <dbReference type="ARBA" id="ARBA00023125"/>
    </source>
</evidence>
<dbReference type="SUPFAM" id="SSF46689">
    <property type="entry name" value="Homeodomain-like"/>
    <property type="match status" value="1"/>
</dbReference>
<dbReference type="GO" id="GO:0045892">
    <property type="term" value="P:negative regulation of DNA-templated transcription"/>
    <property type="evidence" value="ECO:0007669"/>
    <property type="project" value="UniProtKB-ARBA"/>
</dbReference>
<evidence type="ECO:0000256" key="3">
    <source>
        <dbReference type="ARBA" id="ARBA00023163"/>
    </source>
</evidence>
<reference evidence="6 7" key="1">
    <citation type="journal article" date="2019" name="Appl. Microbiol. Biotechnol.">
        <title>Uncovering carbohydrate metabolism through a genotype-phenotype association study of 56 lactic acid bacteria genomes.</title>
        <authorList>
            <person name="Buron-Moles G."/>
            <person name="Chailyan A."/>
            <person name="Dolejs I."/>
            <person name="Forster J."/>
            <person name="Miks M.H."/>
        </authorList>
    </citation>
    <scope>NUCLEOTIDE SEQUENCE [LARGE SCALE GENOMIC DNA]</scope>
    <source>
        <strain evidence="6 7">ATCC 29644</strain>
    </source>
</reference>
<feature type="DNA-binding region" description="H-T-H motif" evidence="4">
    <location>
        <begin position="32"/>
        <end position="51"/>
    </location>
</feature>
<proteinExistence type="predicted"/>